<evidence type="ECO:0000256" key="3">
    <source>
        <dbReference type="PIRSR" id="PIRSR000390-2"/>
    </source>
</evidence>
<feature type="modified residue" description="N6-(pyridoxal phosphate)lysine" evidence="3">
    <location>
        <position position="186"/>
    </location>
</feature>
<dbReference type="GO" id="GO:0000271">
    <property type="term" value="P:polysaccharide biosynthetic process"/>
    <property type="evidence" value="ECO:0007669"/>
    <property type="project" value="TreeGrafter"/>
</dbReference>
<dbReference type="Gene3D" id="3.90.1150.10">
    <property type="entry name" value="Aspartate Aminotransferase, domain 1"/>
    <property type="match status" value="1"/>
</dbReference>
<dbReference type="InterPro" id="IPR015424">
    <property type="entry name" value="PyrdxlP-dep_Trfase"/>
</dbReference>
<protein>
    <submittedName>
        <fullName evidence="5">Aminotransferase DegT</fullName>
    </submittedName>
</protein>
<name>A0A7V2SJC4_9BACT</name>
<comment type="caution">
    <text evidence="5">The sequence shown here is derived from an EMBL/GenBank/DDBJ whole genome shotgun (WGS) entry which is preliminary data.</text>
</comment>
<accession>A0A7V2SJC4</accession>
<dbReference type="PANTHER" id="PTHR30244">
    <property type="entry name" value="TRANSAMINASE"/>
    <property type="match status" value="1"/>
</dbReference>
<keyword evidence="5" id="KW-0032">Aminotransferase</keyword>
<gene>
    <name evidence="5" type="ORF">ENJ74_01635</name>
</gene>
<dbReference type="Gene3D" id="3.40.640.10">
    <property type="entry name" value="Type I PLP-dependent aspartate aminotransferase-like (Major domain)"/>
    <property type="match status" value="1"/>
</dbReference>
<reference evidence="5" key="1">
    <citation type="journal article" date="2020" name="mSystems">
        <title>Genome- and Community-Level Interaction Insights into Carbon Utilization and Element Cycling Functions of Hydrothermarchaeota in Hydrothermal Sediment.</title>
        <authorList>
            <person name="Zhou Z."/>
            <person name="Liu Y."/>
            <person name="Xu W."/>
            <person name="Pan J."/>
            <person name="Luo Z.H."/>
            <person name="Li M."/>
        </authorList>
    </citation>
    <scope>NUCLEOTIDE SEQUENCE [LARGE SCALE GENOMIC DNA]</scope>
    <source>
        <strain evidence="5">HyVt-513</strain>
    </source>
</reference>
<comment type="similarity">
    <text evidence="1 4">Belongs to the DegT/DnrJ/EryC1 family.</text>
</comment>
<dbReference type="GO" id="GO:0008483">
    <property type="term" value="F:transaminase activity"/>
    <property type="evidence" value="ECO:0007669"/>
    <property type="project" value="UniProtKB-KW"/>
</dbReference>
<sequence>MSITISYEGAGRPPAELSERIARAVEEGMDGSVTALEAAAARQYALPHALSTVNSTAALHLAMCALDLKRGDKVICSVNAYADVPEVVRHFDAEPIFVDCDPFSYNLNPERLEEALKANRSKKLRAVIVNHMAGLPAEMERIYELAERYDVRVIEELTEAPGARVEDRPLGSDPRTLMAVAGLGDKSSGRFDAGLLLTQNEECRDRAVLLRNHAIVRDSKSAPYLYDIVDIGCQYRLDEYSALYATLLLERLEADNRRRREIAEIYNRELEGLKHLRLPLRHADHSYFRYIVEIDRNRDAFARKLAGKGIEVALHYVPLHTTRYYKEKYQLKLFDFPWAMGIYQRAMSLPNRPDLSDDEVLSICEAVRGIDADHI</sequence>
<dbReference type="PANTHER" id="PTHR30244:SF34">
    <property type="entry name" value="DTDP-4-AMINO-4,6-DIDEOXYGALACTOSE TRANSAMINASE"/>
    <property type="match status" value="1"/>
</dbReference>
<keyword evidence="5" id="KW-0808">Transferase</keyword>
<feature type="active site" description="Proton acceptor" evidence="2">
    <location>
        <position position="186"/>
    </location>
</feature>
<keyword evidence="3 4" id="KW-0663">Pyridoxal phosphate</keyword>
<dbReference type="InterPro" id="IPR015421">
    <property type="entry name" value="PyrdxlP-dep_Trfase_major"/>
</dbReference>
<dbReference type="InterPro" id="IPR000653">
    <property type="entry name" value="DegT/StrS_aminotransferase"/>
</dbReference>
<dbReference type="Pfam" id="PF01041">
    <property type="entry name" value="DegT_DnrJ_EryC1"/>
    <property type="match status" value="1"/>
</dbReference>
<dbReference type="SUPFAM" id="SSF53383">
    <property type="entry name" value="PLP-dependent transferases"/>
    <property type="match status" value="1"/>
</dbReference>
<evidence type="ECO:0000256" key="2">
    <source>
        <dbReference type="PIRSR" id="PIRSR000390-1"/>
    </source>
</evidence>
<dbReference type="Proteomes" id="UP000885722">
    <property type="component" value="Unassembled WGS sequence"/>
</dbReference>
<proteinExistence type="inferred from homology"/>
<dbReference type="EMBL" id="DRNO01000111">
    <property type="protein sequence ID" value="HFC03550.1"/>
    <property type="molecule type" value="Genomic_DNA"/>
</dbReference>
<dbReference type="AlphaFoldDB" id="A0A7V2SJC4"/>
<evidence type="ECO:0000256" key="4">
    <source>
        <dbReference type="RuleBase" id="RU004508"/>
    </source>
</evidence>
<dbReference type="GO" id="GO:0030170">
    <property type="term" value="F:pyridoxal phosphate binding"/>
    <property type="evidence" value="ECO:0007669"/>
    <property type="project" value="TreeGrafter"/>
</dbReference>
<evidence type="ECO:0000313" key="5">
    <source>
        <dbReference type="EMBL" id="HFC03550.1"/>
    </source>
</evidence>
<organism evidence="5">
    <name type="scientific">Nitratifractor salsuginis</name>
    <dbReference type="NCBI Taxonomy" id="269261"/>
    <lineage>
        <taxon>Bacteria</taxon>
        <taxon>Pseudomonadati</taxon>
        <taxon>Campylobacterota</taxon>
        <taxon>Epsilonproteobacteria</taxon>
        <taxon>Campylobacterales</taxon>
        <taxon>Sulfurovaceae</taxon>
        <taxon>Nitratifractor</taxon>
    </lineage>
</organism>
<evidence type="ECO:0000256" key="1">
    <source>
        <dbReference type="ARBA" id="ARBA00037999"/>
    </source>
</evidence>
<dbReference type="InterPro" id="IPR015422">
    <property type="entry name" value="PyrdxlP-dep_Trfase_small"/>
</dbReference>
<dbReference type="PIRSF" id="PIRSF000390">
    <property type="entry name" value="PLP_StrS"/>
    <property type="match status" value="1"/>
</dbReference>